<evidence type="ECO:0000313" key="1">
    <source>
        <dbReference type="EMBL" id="TBU23518.1"/>
    </source>
</evidence>
<protein>
    <submittedName>
        <fullName evidence="1">Uncharacterized protein</fullName>
    </submittedName>
</protein>
<dbReference type="Proteomes" id="UP000292957">
    <property type="component" value="Unassembled WGS sequence"/>
</dbReference>
<dbReference type="AlphaFoldDB" id="A0A4Q9MB84"/>
<proteinExistence type="predicted"/>
<organism evidence="1">
    <name type="scientific">Dichomitus squalens</name>
    <dbReference type="NCBI Taxonomy" id="114155"/>
    <lineage>
        <taxon>Eukaryota</taxon>
        <taxon>Fungi</taxon>
        <taxon>Dikarya</taxon>
        <taxon>Basidiomycota</taxon>
        <taxon>Agaricomycotina</taxon>
        <taxon>Agaricomycetes</taxon>
        <taxon>Polyporales</taxon>
        <taxon>Polyporaceae</taxon>
        <taxon>Dichomitus</taxon>
    </lineage>
</organism>
<reference evidence="1" key="1">
    <citation type="submission" date="2019-01" db="EMBL/GenBank/DDBJ databases">
        <title>Draft genome sequences of three monokaryotic isolates of the white-rot basidiomycete fungus Dichomitus squalens.</title>
        <authorList>
            <consortium name="DOE Joint Genome Institute"/>
            <person name="Lopez S.C."/>
            <person name="Andreopoulos B."/>
            <person name="Pangilinan J."/>
            <person name="Lipzen A."/>
            <person name="Riley R."/>
            <person name="Ahrendt S."/>
            <person name="Ng V."/>
            <person name="Barry K."/>
            <person name="Daum C."/>
            <person name="Grigoriev I.V."/>
            <person name="Hilden K.S."/>
            <person name="Makela M.R."/>
            <person name="de Vries R.P."/>
        </authorList>
    </citation>
    <scope>NUCLEOTIDE SEQUENCE [LARGE SCALE GENOMIC DNA]</scope>
    <source>
        <strain evidence="1">OM18370.1</strain>
    </source>
</reference>
<name>A0A4Q9MB84_9APHY</name>
<accession>A0A4Q9MB84</accession>
<dbReference type="EMBL" id="ML143503">
    <property type="protein sequence ID" value="TBU23518.1"/>
    <property type="molecule type" value="Genomic_DNA"/>
</dbReference>
<gene>
    <name evidence="1" type="ORF">BD311DRAFT_73036</name>
</gene>
<sequence length="130" mass="15162">MSCGERDALRLIRHLDLLRTSSSRGRPVNVRISHRGHGIRRRIHVERRMLLGEDHLFATMAVVVGLLGRRPCFRRPRIQIELRVREVLQRSNAEVSLCANCQQGVRASITINARHRREVHAGQCRFWGWR</sequence>